<dbReference type="InterPro" id="IPR028345">
    <property type="entry name" value="Antibiotic_NAT-like"/>
</dbReference>
<dbReference type="NCBIfam" id="TIGR01440">
    <property type="entry name" value="TIGR01440 family protein"/>
    <property type="match status" value="1"/>
</dbReference>
<dbReference type="Proteomes" id="UP000185669">
    <property type="component" value="Unassembled WGS sequence"/>
</dbReference>
<sequence>MQTDKILADVETAIRELIDITEPEAGSIFILGGSTSEIQGKEIGSATDLDLGDKIIKKIISILEEFDLFLAVQGCEHINRSLVIEKEAQKQYLFNEVNVIPHRQAGGAFAAAAFKEFSQPVTVENMEADLGIDIGDALIGMHLKNIAVPVRLSIKEIGEAHLTAARTRLKLVGGVRARYRDL</sequence>
<dbReference type="SUPFAM" id="SSF110710">
    <property type="entry name" value="TTHA0583/YokD-like"/>
    <property type="match status" value="1"/>
</dbReference>
<dbReference type="HAMAP" id="MF_00800">
    <property type="entry name" value="UPF0340"/>
    <property type="match status" value="1"/>
</dbReference>
<evidence type="ECO:0000313" key="2">
    <source>
        <dbReference type="EMBL" id="SIQ89008.1"/>
    </source>
</evidence>
<dbReference type="Pfam" id="PF04260">
    <property type="entry name" value="DUF436"/>
    <property type="match status" value="1"/>
</dbReference>
<protein>
    <recommendedName>
        <fullName evidence="1">UPF0340 protein SAMN05421834_109136</fullName>
    </recommendedName>
</protein>
<evidence type="ECO:0000256" key="1">
    <source>
        <dbReference type="HAMAP-Rule" id="MF_00800"/>
    </source>
</evidence>
<reference evidence="3" key="1">
    <citation type="submission" date="2017-01" db="EMBL/GenBank/DDBJ databases">
        <authorList>
            <person name="Varghese N."/>
            <person name="Submissions S."/>
        </authorList>
    </citation>
    <scope>NUCLEOTIDE SEQUENCE [LARGE SCALE GENOMIC DNA]</scope>
    <source>
        <strain evidence="3">ATCC 700103</strain>
    </source>
</reference>
<gene>
    <name evidence="2" type="ORF">SAMN05421834_109136</name>
</gene>
<keyword evidence="3" id="KW-1185">Reference proteome</keyword>
<dbReference type="InterPro" id="IPR006340">
    <property type="entry name" value="DUF436"/>
</dbReference>
<dbReference type="STRING" id="56779.SAMN05421834_109136"/>
<dbReference type="OrthoDB" id="9803187at2"/>
<evidence type="ECO:0000313" key="3">
    <source>
        <dbReference type="Proteomes" id="UP000185669"/>
    </source>
</evidence>
<dbReference type="Gene3D" id="3.40.50.10360">
    <property type="entry name" value="Hypothetical protein TT1679"/>
    <property type="match status" value="1"/>
</dbReference>
<dbReference type="EMBL" id="FTNC01000009">
    <property type="protein sequence ID" value="SIQ89008.1"/>
    <property type="molecule type" value="Genomic_DNA"/>
</dbReference>
<dbReference type="RefSeq" id="WP_076544848.1">
    <property type="nucleotide sequence ID" value="NZ_FTNC01000009.1"/>
</dbReference>
<proteinExistence type="inferred from homology"/>
<comment type="similarity">
    <text evidence="1">Belongs to the UPF0340 family.</text>
</comment>
<name>A0A1N6WG37_9FIRM</name>
<organism evidence="2 3">
    <name type="scientific">Halanaerobium kushneri</name>
    <dbReference type="NCBI Taxonomy" id="56779"/>
    <lineage>
        <taxon>Bacteria</taxon>
        <taxon>Bacillati</taxon>
        <taxon>Bacillota</taxon>
        <taxon>Clostridia</taxon>
        <taxon>Halanaerobiales</taxon>
        <taxon>Halanaerobiaceae</taxon>
        <taxon>Halanaerobium</taxon>
    </lineage>
</organism>
<dbReference type="AlphaFoldDB" id="A0A1N6WG37"/>
<dbReference type="PIRSF" id="PIRSF007510">
    <property type="entry name" value="UCP007510"/>
    <property type="match status" value="1"/>
</dbReference>
<accession>A0A1N6WG37</accession>